<dbReference type="Pfam" id="PF24681">
    <property type="entry name" value="Kelch_KLHDC2_KLHL20_DRC7"/>
    <property type="match status" value="1"/>
</dbReference>
<dbReference type="AlphaFoldDB" id="A0A0L0HQH6"/>
<dbReference type="PANTHER" id="PTHR46093:SF18">
    <property type="entry name" value="FIBRONECTIN TYPE-III DOMAIN-CONTAINING PROTEIN"/>
    <property type="match status" value="1"/>
</dbReference>
<dbReference type="SUPFAM" id="SSF50044">
    <property type="entry name" value="SH3-domain"/>
    <property type="match status" value="1"/>
</dbReference>
<evidence type="ECO:0000256" key="3">
    <source>
        <dbReference type="SAM" id="MobiDB-lite"/>
    </source>
</evidence>
<evidence type="ECO:0000313" key="7">
    <source>
        <dbReference type="Proteomes" id="UP000053201"/>
    </source>
</evidence>
<feature type="region of interest" description="Disordered" evidence="3">
    <location>
        <begin position="511"/>
        <end position="531"/>
    </location>
</feature>
<dbReference type="EMBL" id="KQ257452">
    <property type="protein sequence ID" value="KND03205.1"/>
    <property type="molecule type" value="Genomic_DNA"/>
</dbReference>
<proteinExistence type="predicted"/>
<organism evidence="6 7">
    <name type="scientific">Spizellomyces punctatus (strain DAOM BR117)</name>
    <dbReference type="NCBI Taxonomy" id="645134"/>
    <lineage>
        <taxon>Eukaryota</taxon>
        <taxon>Fungi</taxon>
        <taxon>Fungi incertae sedis</taxon>
        <taxon>Chytridiomycota</taxon>
        <taxon>Chytridiomycota incertae sedis</taxon>
        <taxon>Chytridiomycetes</taxon>
        <taxon>Spizellomycetales</taxon>
        <taxon>Spizellomycetaceae</taxon>
        <taxon>Spizellomyces</taxon>
    </lineage>
</organism>
<feature type="region of interest" description="Disordered" evidence="3">
    <location>
        <begin position="370"/>
        <end position="408"/>
    </location>
</feature>
<evidence type="ECO:0000256" key="4">
    <source>
        <dbReference type="SAM" id="Phobius"/>
    </source>
</evidence>
<sequence>MAQGRQYLQFVAALLVLAALVQAGPVDILPGRGGHSIVQSGPRSFMVIGGWQDFNANITEDRINGPQRQIVSISGDNGFTPNTTVIAPTLTIPLSDSACQFYAQKAYCVGGLGNNDTALSASMAVIDPANPQGIQQVPIILGGVPLRDRWDVGSVLLGSTMYLYAGNGSEGYRDEVVAIDLTISPFQARRIDLAGSLPIFGNSPCAAAINSTTFIIFGGLRSGQVNRIVRSINIETREYRDLSIQVNLNSVSGVPAVRSRTTCIGLNGRFYIFGGHNGNGPLNDLWVLDPNTLIWEQLSASTEATMLELNQPTRRFDSVMHGAGQHLIIYGGYDIRTPEGRSYANDTRIYFYNTNSKKWTTDVLAVGDISSGTAPPPAPVPVSTPSNGTAPNSNNTGKQDTSTSSTSSNVGAIVGGTVGGAVGLVAAGVAIMAIQRKRTGRKSFWIPSEKTEHTVLNVSVANGQQTAKALPPVPASGPGSAPVRVSYIPPISATPPPMTVAAAPARDSSRPLSALSVASQPNSFSDEDPRRRGLPHVGAVLFVPEHNARDEITISPNDVVYVREMFADGWAKGFNHTTRAEGYFPYNCVRNTQ</sequence>
<evidence type="ECO:0000256" key="2">
    <source>
        <dbReference type="ARBA" id="ARBA00022737"/>
    </source>
</evidence>
<feature type="transmembrane region" description="Helical" evidence="4">
    <location>
        <begin position="410"/>
        <end position="434"/>
    </location>
</feature>
<evidence type="ECO:0000256" key="1">
    <source>
        <dbReference type="ARBA" id="ARBA00022441"/>
    </source>
</evidence>
<dbReference type="InterPro" id="IPR015915">
    <property type="entry name" value="Kelch-typ_b-propeller"/>
</dbReference>
<reference evidence="6 7" key="1">
    <citation type="submission" date="2009-08" db="EMBL/GenBank/DDBJ databases">
        <title>The Genome Sequence of Spizellomyces punctatus strain DAOM BR117.</title>
        <authorList>
            <consortium name="The Broad Institute Genome Sequencing Platform"/>
            <person name="Russ C."/>
            <person name="Cuomo C."/>
            <person name="Shea T."/>
            <person name="Young S.K."/>
            <person name="Zeng Q."/>
            <person name="Koehrsen M."/>
            <person name="Haas B."/>
            <person name="Borodovsky M."/>
            <person name="Guigo R."/>
            <person name="Alvarado L."/>
            <person name="Berlin A."/>
            <person name="Bochicchio J."/>
            <person name="Borenstein D."/>
            <person name="Chapman S."/>
            <person name="Chen Z."/>
            <person name="Engels R."/>
            <person name="Freedman E."/>
            <person name="Gellesch M."/>
            <person name="Goldberg J."/>
            <person name="Griggs A."/>
            <person name="Gujja S."/>
            <person name="Heiman D."/>
            <person name="Hepburn T."/>
            <person name="Howarth C."/>
            <person name="Jen D."/>
            <person name="Larson L."/>
            <person name="Lewis B."/>
            <person name="Mehta T."/>
            <person name="Park D."/>
            <person name="Pearson M."/>
            <person name="Roberts A."/>
            <person name="Saif S."/>
            <person name="Shenoy N."/>
            <person name="Sisk P."/>
            <person name="Stolte C."/>
            <person name="Sykes S."/>
            <person name="Thomson T."/>
            <person name="Walk T."/>
            <person name="White J."/>
            <person name="Yandava C."/>
            <person name="Burger G."/>
            <person name="Gray M.W."/>
            <person name="Holland P.W.H."/>
            <person name="King N."/>
            <person name="Lang F.B.F."/>
            <person name="Roger A.J."/>
            <person name="Ruiz-Trillo I."/>
            <person name="Lander E."/>
            <person name="Nusbaum C."/>
        </authorList>
    </citation>
    <scope>NUCLEOTIDE SEQUENCE [LARGE SCALE GENOMIC DNA]</scope>
    <source>
        <strain evidence="6 7">DAOM BR117</strain>
    </source>
</reference>
<dbReference type="InterPro" id="IPR036028">
    <property type="entry name" value="SH3-like_dom_sf"/>
</dbReference>
<feature type="compositionally biased region" description="Polar residues" evidence="3">
    <location>
        <begin position="387"/>
        <end position="408"/>
    </location>
</feature>
<name>A0A0L0HQH6_SPIPD</name>
<dbReference type="OrthoDB" id="432528at2759"/>
<keyword evidence="5" id="KW-0732">Signal</keyword>
<dbReference type="RefSeq" id="XP_016611244.1">
    <property type="nucleotide sequence ID" value="XM_016750552.1"/>
</dbReference>
<dbReference type="GeneID" id="27685858"/>
<evidence type="ECO:0000256" key="5">
    <source>
        <dbReference type="SAM" id="SignalP"/>
    </source>
</evidence>
<accession>A0A0L0HQH6</accession>
<keyword evidence="2" id="KW-0677">Repeat</keyword>
<dbReference type="Proteomes" id="UP000053201">
    <property type="component" value="Unassembled WGS sequence"/>
</dbReference>
<keyword evidence="4" id="KW-0472">Membrane</keyword>
<dbReference type="SUPFAM" id="SSF117281">
    <property type="entry name" value="Kelch motif"/>
    <property type="match status" value="1"/>
</dbReference>
<keyword evidence="4" id="KW-1133">Transmembrane helix</keyword>
<dbReference type="Gene3D" id="2.30.30.40">
    <property type="entry name" value="SH3 Domains"/>
    <property type="match status" value="1"/>
</dbReference>
<dbReference type="PANTHER" id="PTHR46093">
    <property type="entry name" value="ACYL-COA-BINDING DOMAIN-CONTAINING PROTEIN 5"/>
    <property type="match status" value="1"/>
</dbReference>
<gene>
    <name evidence="6" type="ORF">SPPG_02262</name>
</gene>
<dbReference type="STRING" id="645134.A0A0L0HQH6"/>
<keyword evidence="7" id="KW-1185">Reference proteome</keyword>
<keyword evidence="1" id="KW-0880">Kelch repeat</keyword>
<evidence type="ECO:0008006" key="8">
    <source>
        <dbReference type="Google" id="ProtNLM"/>
    </source>
</evidence>
<protein>
    <recommendedName>
        <fullName evidence="8">SH3 domain-containing protein</fullName>
    </recommendedName>
</protein>
<feature type="signal peptide" evidence="5">
    <location>
        <begin position="1"/>
        <end position="23"/>
    </location>
</feature>
<dbReference type="Gene3D" id="2.120.10.80">
    <property type="entry name" value="Kelch-type beta propeller"/>
    <property type="match status" value="2"/>
</dbReference>
<evidence type="ECO:0000313" key="6">
    <source>
        <dbReference type="EMBL" id="KND03205.1"/>
    </source>
</evidence>
<dbReference type="VEuPathDB" id="FungiDB:SPPG_02262"/>
<dbReference type="InParanoid" id="A0A0L0HQH6"/>
<keyword evidence="4" id="KW-0812">Transmembrane</keyword>
<feature type="chain" id="PRO_5005540106" description="SH3 domain-containing protein" evidence="5">
    <location>
        <begin position="24"/>
        <end position="593"/>
    </location>
</feature>